<comment type="caution">
    <text evidence="2">The sequence shown here is derived from an EMBL/GenBank/DDBJ whole genome shotgun (WGS) entry which is preliminary data.</text>
</comment>
<dbReference type="Proteomes" id="UP000054686">
    <property type="component" value="Unassembled WGS sequence"/>
</dbReference>
<dbReference type="PANTHER" id="PTHR39426">
    <property type="entry name" value="HOMOLOGY TO DEATH-ON-CURING PROTEIN OF PHAGE P1"/>
    <property type="match status" value="1"/>
</dbReference>
<dbReference type="RefSeq" id="WP_060566467.1">
    <property type="nucleotide sequence ID" value="NZ_CP040006.1"/>
</dbReference>
<name>A0A0V8RS98_9ACTO</name>
<evidence type="ECO:0000259" key="1">
    <source>
        <dbReference type="PROSITE" id="PS51459"/>
    </source>
</evidence>
<dbReference type="Gene3D" id="1.20.120.1870">
    <property type="entry name" value="Fic/DOC protein, Fido domain"/>
    <property type="match status" value="1"/>
</dbReference>
<dbReference type="GO" id="GO:0016301">
    <property type="term" value="F:kinase activity"/>
    <property type="evidence" value="ECO:0007669"/>
    <property type="project" value="InterPro"/>
</dbReference>
<dbReference type="PROSITE" id="PS51459">
    <property type="entry name" value="FIDO"/>
    <property type="match status" value="1"/>
</dbReference>
<sequence>MTAFAFSRDDVCAIHSATIARFGGLDGVRDEGMLASALAQPFQTFGGEELYPSAVEKACRYAVGIISGHPFLDGNKRTGAALLGTYLRMCGLGFTPDHAEFLSAMLGVADGSMGYEELVDWVRINVG</sequence>
<dbReference type="NCBIfam" id="TIGR01550">
    <property type="entry name" value="DOC_P1"/>
    <property type="match status" value="1"/>
</dbReference>
<dbReference type="InterPro" id="IPR053737">
    <property type="entry name" value="Type_II_TA_Toxin"/>
</dbReference>
<gene>
    <name evidence="2" type="ORF">APY09_04985</name>
</gene>
<dbReference type="SUPFAM" id="SSF140931">
    <property type="entry name" value="Fic-like"/>
    <property type="match status" value="1"/>
</dbReference>
<dbReference type="EMBL" id="LLVT01000002">
    <property type="protein sequence ID" value="KSW10834.1"/>
    <property type="molecule type" value="Genomic_DNA"/>
</dbReference>
<dbReference type="OrthoDB" id="9802752at2"/>
<accession>A0A0V8RS98</accession>
<dbReference type="Pfam" id="PF02661">
    <property type="entry name" value="Fic"/>
    <property type="match status" value="1"/>
</dbReference>
<dbReference type="PANTHER" id="PTHR39426:SF1">
    <property type="entry name" value="HOMOLOGY TO DEATH-ON-CURING PROTEIN OF PHAGE P1"/>
    <property type="match status" value="1"/>
</dbReference>
<dbReference type="PIRSF" id="PIRSF018297">
    <property type="entry name" value="Doc"/>
    <property type="match status" value="1"/>
</dbReference>
<protein>
    <submittedName>
        <fullName evidence="2">Death-on-curing protein</fullName>
    </submittedName>
</protein>
<dbReference type="InterPro" id="IPR003812">
    <property type="entry name" value="Fido"/>
</dbReference>
<feature type="domain" description="Fido" evidence="1">
    <location>
        <begin position="6"/>
        <end position="124"/>
    </location>
</feature>
<proteinExistence type="predicted"/>
<dbReference type="AlphaFoldDB" id="A0A0V8RS98"/>
<evidence type="ECO:0000313" key="2">
    <source>
        <dbReference type="EMBL" id="KSW10834.1"/>
    </source>
</evidence>
<dbReference type="InterPro" id="IPR036597">
    <property type="entry name" value="Fido-like_dom_sf"/>
</dbReference>
<organism evidence="2 3">
    <name type="scientific">Schaalia odontolytica</name>
    <dbReference type="NCBI Taxonomy" id="1660"/>
    <lineage>
        <taxon>Bacteria</taxon>
        <taxon>Bacillati</taxon>
        <taxon>Actinomycetota</taxon>
        <taxon>Actinomycetes</taxon>
        <taxon>Actinomycetales</taxon>
        <taxon>Actinomycetaceae</taxon>
        <taxon>Schaalia</taxon>
    </lineage>
</organism>
<dbReference type="InterPro" id="IPR006440">
    <property type="entry name" value="Doc"/>
</dbReference>
<reference evidence="2 3" key="1">
    <citation type="submission" date="2015-10" db="EMBL/GenBank/DDBJ databases">
        <title>Draft Genome of Actinomyces odontolyticus subsp. actinosynbacter strain XH001.</title>
        <authorList>
            <person name="Mclean J.S."/>
            <person name="He X."/>
        </authorList>
    </citation>
    <scope>NUCLEOTIDE SEQUENCE [LARGE SCALE GENOMIC DNA]</scope>
    <source>
        <strain evidence="2 3">XH001</strain>
    </source>
</reference>
<evidence type="ECO:0000313" key="3">
    <source>
        <dbReference type="Proteomes" id="UP000054686"/>
    </source>
</evidence>